<comment type="caution">
    <text evidence="4">The sequence shown here is derived from an EMBL/GenBank/DDBJ whole genome shotgun (WGS) entry which is preliminary data.</text>
</comment>
<evidence type="ECO:0008006" key="6">
    <source>
        <dbReference type="Google" id="ProtNLM"/>
    </source>
</evidence>
<sequence length="162" mass="18270">VDALAERLGLTWQNNKKFLAEIAKDNDIILVKPLTFMNNSGQAVQGILSFYKLLPKKFGLLTAKDADLSSVLTVIHDDLDIDLGKYKISLDSRSAGHKGVESIIDRLKTKKFTRVRIGIKTNNLEKIPPEKFVLQNFANQEKEIIDQLILKIIEKIKKGDLL</sequence>
<dbReference type="SUPFAM" id="SSF53178">
    <property type="entry name" value="Peptidyl-tRNA hydrolase-like"/>
    <property type="match status" value="1"/>
</dbReference>
<dbReference type="Pfam" id="PF01195">
    <property type="entry name" value="Pept_tRNA_hydro"/>
    <property type="match status" value="1"/>
</dbReference>
<keyword evidence="2" id="KW-0378">Hydrolase</keyword>
<organism evidence="4 5">
    <name type="scientific">Candidatus Falkowbacteria bacterium CG_4_9_14_3_um_filter_38_19</name>
    <dbReference type="NCBI Taxonomy" id="1974559"/>
    <lineage>
        <taxon>Bacteria</taxon>
        <taxon>Candidatus Falkowiibacteriota</taxon>
    </lineage>
</organism>
<dbReference type="NCBIfam" id="TIGR00447">
    <property type="entry name" value="pth"/>
    <property type="match status" value="1"/>
</dbReference>
<dbReference type="AlphaFoldDB" id="A0A2M8AGQ8"/>
<name>A0A2M8AGQ8_9BACT</name>
<keyword evidence="1" id="KW-0820">tRNA-binding</keyword>
<dbReference type="PANTHER" id="PTHR17224">
    <property type="entry name" value="PEPTIDYL-TRNA HYDROLASE"/>
    <property type="match status" value="1"/>
</dbReference>
<dbReference type="Proteomes" id="UP000230611">
    <property type="component" value="Unassembled WGS sequence"/>
</dbReference>
<evidence type="ECO:0000256" key="2">
    <source>
        <dbReference type="ARBA" id="ARBA00022801"/>
    </source>
</evidence>
<feature type="non-terminal residue" evidence="4">
    <location>
        <position position="1"/>
    </location>
</feature>
<accession>A0A2M8AGQ8</accession>
<protein>
    <recommendedName>
        <fullName evidence="6">Aminoacyl-tRNA hydrolase</fullName>
    </recommendedName>
</protein>
<dbReference type="GO" id="GO:0000049">
    <property type="term" value="F:tRNA binding"/>
    <property type="evidence" value="ECO:0007669"/>
    <property type="project" value="UniProtKB-KW"/>
</dbReference>
<dbReference type="PANTHER" id="PTHR17224:SF1">
    <property type="entry name" value="PEPTIDYL-TRNA HYDROLASE"/>
    <property type="match status" value="1"/>
</dbReference>
<dbReference type="EMBL" id="PFUO01000088">
    <property type="protein sequence ID" value="PJB16793.1"/>
    <property type="molecule type" value="Genomic_DNA"/>
</dbReference>
<dbReference type="Gene3D" id="3.40.50.1470">
    <property type="entry name" value="Peptidyl-tRNA hydrolase"/>
    <property type="match status" value="1"/>
</dbReference>
<evidence type="ECO:0000313" key="5">
    <source>
        <dbReference type="Proteomes" id="UP000230611"/>
    </source>
</evidence>
<dbReference type="GO" id="GO:0004045">
    <property type="term" value="F:peptidyl-tRNA hydrolase activity"/>
    <property type="evidence" value="ECO:0007669"/>
    <property type="project" value="InterPro"/>
</dbReference>
<evidence type="ECO:0000256" key="1">
    <source>
        <dbReference type="ARBA" id="ARBA00022555"/>
    </source>
</evidence>
<evidence type="ECO:0000313" key="4">
    <source>
        <dbReference type="EMBL" id="PJB16793.1"/>
    </source>
</evidence>
<proteinExistence type="predicted"/>
<evidence type="ECO:0000256" key="3">
    <source>
        <dbReference type="ARBA" id="ARBA00022884"/>
    </source>
</evidence>
<gene>
    <name evidence="4" type="ORF">CO116_01850</name>
</gene>
<keyword evidence="3" id="KW-0694">RNA-binding</keyword>
<dbReference type="InterPro" id="IPR036416">
    <property type="entry name" value="Pept_tRNA_hydro_sf"/>
</dbReference>
<dbReference type="InterPro" id="IPR001328">
    <property type="entry name" value="Pept_tRNA_hydro"/>
</dbReference>
<reference evidence="5" key="1">
    <citation type="submission" date="2017-09" db="EMBL/GenBank/DDBJ databases">
        <title>Depth-based differentiation of microbial function through sediment-hosted aquifers and enrichment of novel symbionts in the deep terrestrial subsurface.</title>
        <authorList>
            <person name="Probst A.J."/>
            <person name="Ladd B."/>
            <person name="Jarett J.K."/>
            <person name="Geller-Mcgrath D.E."/>
            <person name="Sieber C.M.K."/>
            <person name="Emerson J.B."/>
            <person name="Anantharaman K."/>
            <person name="Thomas B.C."/>
            <person name="Malmstrom R."/>
            <person name="Stieglmeier M."/>
            <person name="Klingl A."/>
            <person name="Woyke T."/>
            <person name="Ryan C.M."/>
            <person name="Banfield J.F."/>
        </authorList>
    </citation>
    <scope>NUCLEOTIDE SEQUENCE [LARGE SCALE GENOMIC DNA]</scope>
</reference>